<evidence type="ECO:0000256" key="1">
    <source>
        <dbReference type="ARBA" id="ARBA00023015"/>
    </source>
</evidence>
<dbReference type="EMBL" id="JAPOHA010000003">
    <property type="protein sequence ID" value="MCY1713537.1"/>
    <property type="molecule type" value="Genomic_DNA"/>
</dbReference>
<proteinExistence type="predicted"/>
<dbReference type="InterPro" id="IPR013325">
    <property type="entry name" value="RNA_pol_sigma_r2"/>
</dbReference>
<dbReference type="InterPro" id="IPR007630">
    <property type="entry name" value="RNA_pol_sigma70_r4"/>
</dbReference>
<feature type="domain" description="RNA polymerase sigma-70 region 4" evidence="5">
    <location>
        <begin position="129"/>
        <end position="173"/>
    </location>
</feature>
<dbReference type="SUPFAM" id="SSF88659">
    <property type="entry name" value="Sigma3 and sigma4 domains of RNA polymerase sigma factors"/>
    <property type="match status" value="1"/>
</dbReference>
<dbReference type="NCBIfam" id="TIGR02937">
    <property type="entry name" value="sigma70-ECF"/>
    <property type="match status" value="1"/>
</dbReference>
<dbReference type="Proteomes" id="UP001082703">
    <property type="component" value="Unassembled WGS sequence"/>
</dbReference>
<evidence type="ECO:0000313" key="6">
    <source>
        <dbReference type="EMBL" id="MCY1713537.1"/>
    </source>
</evidence>
<protein>
    <submittedName>
        <fullName evidence="6">Sigma-70 family RNA polymerase sigma factor</fullName>
    </submittedName>
</protein>
<keyword evidence="4" id="KW-0804">Transcription</keyword>
<keyword evidence="2" id="KW-0731">Sigma factor</keyword>
<gene>
    <name evidence="6" type="ORF">OUY18_04605</name>
</gene>
<evidence type="ECO:0000256" key="2">
    <source>
        <dbReference type="ARBA" id="ARBA00023082"/>
    </source>
</evidence>
<name>A0ABT4BRL8_9FIRM</name>
<evidence type="ECO:0000256" key="3">
    <source>
        <dbReference type="ARBA" id="ARBA00023125"/>
    </source>
</evidence>
<dbReference type="Gene3D" id="1.10.10.10">
    <property type="entry name" value="Winged helix-like DNA-binding domain superfamily/Winged helix DNA-binding domain"/>
    <property type="match status" value="1"/>
</dbReference>
<sequence length="180" mass="20514">MIDGLIAQSQAGNSDATLMLIEKFNPLLRKYAYKLYYDDAYDDLLADFIELLHNLKLDCVRDKSEGSLVSYIYKSIYSSYIKKLIALKKLHNCIPESNLSDQELYYVESSTAGNDVYFENELPGIDLILTKPEASVIKMIYISGFTVKETAYMLGITRQAVNQMKMRALKKLKAQLVDKP</sequence>
<dbReference type="CDD" id="cd06171">
    <property type="entry name" value="Sigma70_r4"/>
    <property type="match status" value="1"/>
</dbReference>
<organism evidence="6 7">
    <name type="scientific">Caproiciproducens galactitolivorans</name>
    <dbReference type="NCBI Taxonomy" id="642589"/>
    <lineage>
        <taxon>Bacteria</taxon>
        <taxon>Bacillati</taxon>
        <taxon>Bacillota</taxon>
        <taxon>Clostridia</taxon>
        <taxon>Eubacteriales</taxon>
        <taxon>Acutalibacteraceae</taxon>
        <taxon>Caproiciproducens</taxon>
    </lineage>
</organism>
<accession>A0ABT4BRL8</accession>
<dbReference type="RefSeq" id="WP_268057550.1">
    <property type="nucleotide sequence ID" value="NZ_JAPOHA010000003.1"/>
</dbReference>
<evidence type="ECO:0000256" key="4">
    <source>
        <dbReference type="ARBA" id="ARBA00023163"/>
    </source>
</evidence>
<dbReference type="InterPro" id="IPR013324">
    <property type="entry name" value="RNA_pol_sigma_r3/r4-like"/>
</dbReference>
<evidence type="ECO:0000259" key="5">
    <source>
        <dbReference type="Pfam" id="PF04545"/>
    </source>
</evidence>
<reference evidence="6 7" key="1">
    <citation type="submission" date="2022-11" db="EMBL/GenBank/DDBJ databases">
        <authorList>
            <person name="Caiyu Z."/>
        </authorList>
    </citation>
    <scope>NUCLEOTIDE SEQUENCE [LARGE SCALE GENOMIC DNA]</scope>
    <source>
        <strain evidence="6 7">YR-4</strain>
    </source>
</reference>
<dbReference type="InterPro" id="IPR014284">
    <property type="entry name" value="RNA_pol_sigma-70_dom"/>
</dbReference>
<dbReference type="InterPro" id="IPR036388">
    <property type="entry name" value="WH-like_DNA-bd_sf"/>
</dbReference>
<dbReference type="InterPro" id="IPR000943">
    <property type="entry name" value="RNA_pol_sigma70"/>
</dbReference>
<comment type="caution">
    <text evidence="6">The sequence shown here is derived from an EMBL/GenBank/DDBJ whole genome shotgun (WGS) entry which is preliminary data.</text>
</comment>
<keyword evidence="1" id="KW-0805">Transcription regulation</keyword>
<keyword evidence="7" id="KW-1185">Reference proteome</keyword>
<dbReference type="Pfam" id="PF04545">
    <property type="entry name" value="Sigma70_r4"/>
    <property type="match status" value="1"/>
</dbReference>
<dbReference type="PRINTS" id="PR00046">
    <property type="entry name" value="SIGMA70FCT"/>
</dbReference>
<evidence type="ECO:0000313" key="7">
    <source>
        <dbReference type="Proteomes" id="UP001082703"/>
    </source>
</evidence>
<keyword evidence="3" id="KW-0238">DNA-binding</keyword>
<dbReference type="SUPFAM" id="SSF88946">
    <property type="entry name" value="Sigma2 domain of RNA polymerase sigma factors"/>
    <property type="match status" value="1"/>
</dbReference>